<evidence type="ECO:0000259" key="6">
    <source>
        <dbReference type="Pfam" id="PF04932"/>
    </source>
</evidence>
<feature type="transmembrane region" description="Helical" evidence="5">
    <location>
        <begin position="23"/>
        <end position="42"/>
    </location>
</feature>
<feature type="transmembrane region" description="Helical" evidence="5">
    <location>
        <begin position="405"/>
        <end position="425"/>
    </location>
</feature>
<comment type="caution">
    <text evidence="7">The sequence shown here is derived from an EMBL/GenBank/DDBJ whole genome shotgun (WGS) entry which is preliminary data.</text>
</comment>
<feature type="transmembrane region" description="Helical" evidence="5">
    <location>
        <begin position="128"/>
        <end position="146"/>
    </location>
</feature>
<dbReference type="InterPro" id="IPR007016">
    <property type="entry name" value="O-antigen_ligase-rel_domated"/>
</dbReference>
<organism evidence="7 8">
    <name type="scientific">Microbacterium murale</name>
    <dbReference type="NCBI Taxonomy" id="1081040"/>
    <lineage>
        <taxon>Bacteria</taxon>
        <taxon>Bacillati</taxon>
        <taxon>Actinomycetota</taxon>
        <taxon>Actinomycetes</taxon>
        <taxon>Micrococcales</taxon>
        <taxon>Microbacteriaceae</taxon>
        <taxon>Microbacterium</taxon>
    </lineage>
</organism>
<feature type="domain" description="O-antigen ligase-related" evidence="6">
    <location>
        <begin position="215"/>
        <end position="357"/>
    </location>
</feature>
<dbReference type="EMBL" id="JAUSXK010000001">
    <property type="protein sequence ID" value="MDQ0644580.1"/>
    <property type="molecule type" value="Genomic_DNA"/>
</dbReference>
<dbReference type="InterPro" id="IPR051533">
    <property type="entry name" value="WaaL-like"/>
</dbReference>
<gene>
    <name evidence="7" type="ORF">QFZ46_002740</name>
</gene>
<accession>A0ABU0PB66</accession>
<feature type="transmembrane region" description="Helical" evidence="5">
    <location>
        <begin position="103"/>
        <end position="121"/>
    </location>
</feature>
<sequence length="454" mass="49532">MITTNSIADETNKAAEQKISRGMALLLFIFPITAVMAGAVSISGVTPHVVTSALFAIVGVFVILRPHRKISQLARTTILLVLAWVTVTLVHLLLRGVPLGTEVAISLSGIVILLGVATIRASYRTFDAVIVGWTAAYLLSAAVAILEKFFGYVPQNNFLITRGYALEDVGLSSLFGNPNGFGLFLLASSIVFMPYALSANKRSVRFLYCLLQASTLYFMLETNSRTGLTCLLIVITITLWKLLQNQHVGRLLLLLVAAALIIAQMLTPDGNTVVNGLRESSIFTDSDDGSFLLRFNLVRNGLIFTAESPLIGIGPDVYESLMQTRRDIFPTNSIINPHNGLIEILSQYGVIVFFLFALLLIQSGIYGWKLMRSAQSVRDRDYVLGLAQLLLIVFLPFAATLHSTFLGAPAAWIYICALVALGRMASVSETDPALRAKPRSRAARARAGVRRYYA</sequence>
<evidence type="ECO:0000256" key="3">
    <source>
        <dbReference type="ARBA" id="ARBA00022989"/>
    </source>
</evidence>
<dbReference type="Pfam" id="PF04932">
    <property type="entry name" value="Wzy_C"/>
    <property type="match status" value="1"/>
</dbReference>
<feature type="transmembrane region" description="Helical" evidence="5">
    <location>
        <begin position="48"/>
        <end position="64"/>
    </location>
</feature>
<comment type="subcellular location">
    <subcellularLocation>
        <location evidence="1">Membrane</location>
        <topology evidence="1">Multi-pass membrane protein</topology>
    </subcellularLocation>
</comment>
<feature type="transmembrane region" description="Helical" evidence="5">
    <location>
        <begin position="348"/>
        <end position="370"/>
    </location>
</feature>
<keyword evidence="8" id="KW-1185">Reference proteome</keyword>
<feature type="transmembrane region" description="Helical" evidence="5">
    <location>
        <begin position="250"/>
        <end position="267"/>
    </location>
</feature>
<dbReference type="Proteomes" id="UP001239085">
    <property type="component" value="Unassembled WGS sequence"/>
</dbReference>
<evidence type="ECO:0000313" key="8">
    <source>
        <dbReference type="Proteomes" id="UP001239085"/>
    </source>
</evidence>
<feature type="transmembrane region" description="Helical" evidence="5">
    <location>
        <begin position="382"/>
        <end position="399"/>
    </location>
</feature>
<name>A0ABU0PB66_9MICO</name>
<keyword evidence="2 5" id="KW-0812">Transmembrane</keyword>
<protein>
    <submittedName>
        <fullName evidence="7">Inorganic carbon (HCO3(-)) transporter</fullName>
    </submittedName>
</protein>
<feature type="transmembrane region" description="Helical" evidence="5">
    <location>
        <begin position="180"/>
        <end position="197"/>
    </location>
</feature>
<dbReference type="PANTHER" id="PTHR37422">
    <property type="entry name" value="TEICHURONIC ACID BIOSYNTHESIS PROTEIN TUAE"/>
    <property type="match status" value="1"/>
</dbReference>
<feature type="transmembrane region" description="Helical" evidence="5">
    <location>
        <begin position="76"/>
        <end position="97"/>
    </location>
</feature>
<keyword evidence="4 5" id="KW-0472">Membrane</keyword>
<evidence type="ECO:0000256" key="2">
    <source>
        <dbReference type="ARBA" id="ARBA00022692"/>
    </source>
</evidence>
<keyword evidence="3 5" id="KW-1133">Transmembrane helix</keyword>
<evidence type="ECO:0000256" key="5">
    <source>
        <dbReference type="SAM" id="Phobius"/>
    </source>
</evidence>
<evidence type="ECO:0000313" key="7">
    <source>
        <dbReference type="EMBL" id="MDQ0644580.1"/>
    </source>
</evidence>
<evidence type="ECO:0000256" key="1">
    <source>
        <dbReference type="ARBA" id="ARBA00004141"/>
    </source>
</evidence>
<evidence type="ECO:0000256" key="4">
    <source>
        <dbReference type="ARBA" id="ARBA00023136"/>
    </source>
</evidence>
<reference evidence="7 8" key="1">
    <citation type="submission" date="2023-07" db="EMBL/GenBank/DDBJ databases">
        <title>Comparative genomics of wheat-associated soil bacteria to identify genetic determinants of phenazine resistance.</title>
        <authorList>
            <person name="Mouncey N."/>
        </authorList>
    </citation>
    <scope>NUCLEOTIDE SEQUENCE [LARGE SCALE GENOMIC DNA]</scope>
    <source>
        <strain evidence="7 8">W2I7</strain>
    </source>
</reference>
<dbReference type="RefSeq" id="WP_307362451.1">
    <property type="nucleotide sequence ID" value="NZ_JAUSXK010000001.1"/>
</dbReference>
<proteinExistence type="predicted"/>
<dbReference type="PANTHER" id="PTHR37422:SF13">
    <property type="entry name" value="LIPOPOLYSACCHARIDE BIOSYNTHESIS PROTEIN PA4999-RELATED"/>
    <property type="match status" value="1"/>
</dbReference>